<dbReference type="Gene3D" id="3.50.50.60">
    <property type="entry name" value="FAD/NAD(P)-binding domain"/>
    <property type="match status" value="3"/>
</dbReference>
<dbReference type="InterPro" id="IPR051820">
    <property type="entry name" value="FAD-binding_MO"/>
</dbReference>
<dbReference type="FunFam" id="3.50.50.60:FF:000228">
    <property type="entry name" value="FAD-containing monooxygenase EthA"/>
    <property type="match status" value="1"/>
</dbReference>
<dbReference type="PANTHER" id="PTHR43872">
    <property type="entry name" value="MONOOXYGENASE, PUTATIVE (AFU_ORTHOLOGUE AFUA_8G02570)-RELATED"/>
    <property type="match status" value="1"/>
</dbReference>
<dbReference type="Proteomes" id="UP000003085">
    <property type="component" value="Unassembled WGS sequence"/>
</dbReference>
<dbReference type="PANTHER" id="PTHR43872:SF1">
    <property type="entry name" value="MONOOXYGENASE, PUTATIVE (AFU_ORTHOLOGUE AFUA_8G02570)-RELATED"/>
    <property type="match status" value="1"/>
</dbReference>
<organism evidence="15 16">
    <name type="scientific">Acinetobacter haemolyticus ATCC 19194</name>
    <dbReference type="NCBI Taxonomy" id="707232"/>
    <lineage>
        <taxon>Bacteria</taxon>
        <taxon>Pseudomonadati</taxon>
        <taxon>Pseudomonadota</taxon>
        <taxon>Gammaproteobacteria</taxon>
        <taxon>Moraxellales</taxon>
        <taxon>Moraxellaceae</taxon>
        <taxon>Acinetobacter</taxon>
    </lineage>
</organism>
<comment type="pathway">
    <text evidence="3">Hydrocarbon metabolism; alkane degradation.</text>
</comment>
<dbReference type="FunFam" id="3.50.50.60:FF:000213">
    <property type="entry name" value="FAD-containing monooxygenase EthA"/>
    <property type="match status" value="1"/>
</dbReference>
<keyword evidence="7" id="KW-0812">Transmembrane</keyword>
<evidence type="ECO:0000256" key="8">
    <source>
        <dbReference type="ARBA" id="ARBA00022827"/>
    </source>
</evidence>
<keyword evidence="11" id="KW-0560">Oxidoreductase</keyword>
<keyword evidence="10" id="KW-1133">Transmembrane helix</keyword>
<comment type="cofactor">
    <cofactor evidence="1">
        <name>FAD</name>
        <dbReference type="ChEBI" id="CHEBI:57692"/>
    </cofactor>
</comment>
<evidence type="ECO:0000256" key="2">
    <source>
        <dbReference type="ARBA" id="ARBA00004162"/>
    </source>
</evidence>
<evidence type="ECO:0000256" key="10">
    <source>
        <dbReference type="ARBA" id="ARBA00022989"/>
    </source>
</evidence>
<dbReference type="Pfam" id="PF00743">
    <property type="entry name" value="FMO-like"/>
    <property type="match status" value="1"/>
</dbReference>
<keyword evidence="5" id="KW-1003">Cell membrane</keyword>
<dbReference type="GO" id="GO:0050660">
    <property type="term" value="F:flavin adenine dinucleotide binding"/>
    <property type="evidence" value="ECO:0007669"/>
    <property type="project" value="InterPro"/>
</dbReference>
<evidence type="ECO:0000313" key="15">
    <source>
        <dbReference type="EMBL" id="EFF81354.1"/>
    </source>
</evidence>
<dbReference type="SUPFAM" id="SSF51905">
    <property type="entry name" value="FAD/NAD(P)-binding domain"/>
    <property type="match status" value="1"/>
</dbReference>
<dbReference type="InterPro" id="IPR020946">
    <property type="entry name" value="Flavin_mOase-like"/>
</dbReference>
<dbReference type="AlphaFoldDB" id="D4XTS7"/>
<keyword evidence="13" id="KW-0472">Membrane</keyword>
<evidence type="ECO:0000256" key="14">
    <source>
        <dbReference type="ARBA" id="ARBA00070419"/>
    </source>
</evidence>
<protein>
    <recommendedName>
        <fullName evidence="14">Probable FAD-binding monooxygenase AlmA</fullName>
    </recommendedName>
</protein>
<dbReference type="FunFam" id="3.50.50.60:FF:000191">
    <property type="entry name" value="Monooxygenase ethA"/>
    <property type="match status" value="1"/>
</dbReference>
<dbReference type="HOGENOM" id="CLU_032067_2_0_6"/>
<dbReference type="GO" id="GO:0004499">
    <property type="term" value="F:N,N-dimethylaniline monooxygenase activity"/>
    <property type="evidence" value="ECO:0007669"/>
    <property type="project" value="InterPro"/>
</dbReference>
<dbReference type="Pfam" id="PF13450">
    <property type="entry name" value="NAD_binding_8"/>
    <property type="match status" value="1"/>
</dbReference>
<evidence type="ECO:0000256" key="12">
    <source>
        <dbReference type="ARBA" id="ARBA00023033"/>
    </source>
</evidence>
<comment type="similarity">
    <text evidence="4">Belongs to the FAD-binding monooxygenase family.</text>
</comment>
<reference evidence="16" key="1">
    <citation type="submission" date="2010-03" db="EMBL/GenBank/DDBJ databases">
        <title>Complete sequence of Mobiluncus curtisii ATCC 43063.</title>
        <authorList>
            <person name="Muzny D."/>
            <person name="Qin X."/>
            <person name="Deng J."/>
            <person name="Jiang H."/>
            <person name="Liu Y."/>
            <person name="Qu J."/>
            <person name="Song X.-Z."/>
            <person name="Zhang L."/>
            <person name="Thornton R."/>
            <person name="Coyle M."/>
            <person name="Francisco L."/>
            <person name="Jackson L."/>
            <person name="Javaid M."/>
            <person name="Korchina V."/>
            <person name="Kovar C."/>
            <person name="Mata R."/>
            <person name="Mathew T."/>
            <person name="Ngo R."/>
            <person name="Nguyen L."/>
            <person name="Nguyen N."/>
            <person name="Okwuonu G."/>
            <person name="Ongeri F."/>
            <person name="Pham C."/>
            <person name="Simmons D."/>
            <person name="Wilczek-Boney K."/>
            <person name="Hale W."/>
            <person name="Jakkamsetti A."/>
            <person name="Pham P."/>
            <person name="Ruth R."/>
            <person name="San Lucas F."/>
            <person name="Warren J."/>
            <person name="Zhang J."/>
            <person name="Zhao Z."/>
            <person name="Zhou C."/>
            <person name="Zhu D."/>
            <person name="Lee S."/>
            <person name="Bess C."/>
            <person name="Blankenburg K."/>
            <person name="Forbes L."/>
            <person name="Fu Q."/>
            <person name="Gubbala S."/>
            <person name="Hirani K."/>
            <person name="Jayaseelan J.C."/>
            <person name="Lara F."/>
            <person name="Munidasa M."/>
            <person name="Palculict T."/>
            <person name="Patil S."/>
            <person name="Pu L.-L."/>
            <person name="Saada N."/>
            <person name="Tang L."/>
            <person name="Weissenberger G."/>
            <person name="Zhu Y."/>
            <person name="Hemphill L."/>
            <person name="Shang Y."/>
            <person name="Youmans B."/>
            <person name="Ayvaz T."/>
            <person name="Ross M."/>
            <person name="Santibanez J."/>
            <person name="Aqrawi P."/>
            <person name="Gross S."/>
            <person name="Joshi V."/>
            <person name="Fowler G."/>
            <person name="Nazareth L."/>
            <person name="Reid J."/>
            <person name="Worley K."/>
            <person name="Petrosino J."/>
            <person name="Highlander S."/>
            <person name="Gibbs R."/>
            <person name="Gibbs R."/>
        </authorList>
    </citation>
    <scope>NUCLEOTIDE SEQUENCE [LARGE SCALE GENOMIC DNA]</scope>
    <source>
        <strain evidence="16">ATCC 19194</strain>
    </source>
</reference>
<accession>D4XTS7</accession>
<evidence type="ECO:0000256" key="1">
    <source>
        <dbReference type="ARBA" id="ARBA00001974"/>
    </source>
</evidence>
<evidence type="ECO:0000256" key="5">
    <source>
        <dbReference type="ARBA" id="ARBA00022475"/>
    </source>
</evidence>
<dbReference type="GO" id="GO:0050661">
    <property type="term" value="F:NADP binding"/>
    <property type="evidence" value="ECO:0007669"/>
    <property type="project" value="InterPro"/>
</dbReference>
<keyword evidence="8" id="KW-0274">FAD</keyword>
<comment type="subcellular location">
    <subcellularLocation>
        <location evidence="2">Cell membrane</location>
        <topology evidence="2">Single-pass membrane protein</topology>
    </subcellularLocation>
</comment>
<evidence type="ECO:0000313" key="16">
    <source>
        <dbReference type="Proteomes" id="UP000003085"/>
    </source>
</evidence>
<keyword evidence="6" id="KW-0285">Flavoprotein</keyword>
<gene>
    <name evidence="15" type="ORF">HMP0015_3119</name>
</gene>
<evidence type="ECO:0000256" key="4">
    <source>
        <dbReference type="ARBA" id="ARBA00010139"/>
    </source>
</evidence>
<keyword evidence="12" id="KW-0503">Monooxygenase</keyword>
<dbReference type="GO" id="GO:0005886">
    <property type="term" value="C:plasma membrane"/>
    <property type="evidence" value="ECO:0007669"/>
    <property type="project" value="UniProtKB-SubCell"/>
</dbReference>
<evidence type="ECO:0000256" key="6">
    <source>
        <dbReference type="ARBA" id="ARBA00022630"/>
    </source>
</evidence>
<evidence type="ECO:0000256" key="9">
    <source>
        <dbReference type="ARBA" id="ARBA00022857"/>
    </source>
</evidence>
<dbReference type="EMBL" id="ADMT01000231">
    <property type="protein sequence ID" value="EFF81354.1"/>
    <property type="molecule type" value="Genomic_DNA"/>
</dbReference>
<dbReference type="InterPro" id="IPR036188">
    <property type="entry name" value="FAD/NAD-bd_sf"/>
</dbReference>
<name>D4XTS7_ACIHA</name>
<evidence type="ECO:0000256" key="7">
    <source>
        <dbReference type="ARBA" id="ARBA00022692"/>
    </source>
</evidence>
<evidence type="ECO:0000256" key="3">
    <source>
        <dbReference type="ARBA" id="ARBA00004933"/>
    </source>
</evidence>
<proteinExistence type="inferred from homology"/>
<comment type="caution">
    <text evidence="15">The sequence shown here is derived from an EMBL/GenBank/DDBJ whole genome shotgun (WGS) entry which is preliminary data.</text>
</comment>
<sequence length="521" mass="58853">MTKLDIVYCQICALIKTWFIQGIKKMEKQVDVLIIGAGISGIGLAVHLSKNCPQRQFEILERRDSFGGTWDLFRYPGIRSDSDMSTFGFNFKPWAKDKVLASGPEIKGYLSEVIDEFKLKEKIHFGHRVLSANYDSAKKKWLVEIEDSNNKKQTWSANFVMGCTGYYNYDQGYAPQFPEQDKFKGQFIHPQHWPENLDYTGKKVVIVGSGATAITLVPSMVKGGAGHVTMLQRSPTYIATVPSIDFIYEKTRRFMSEETAYKFTRARNIGMQRAIYALAQKHPKTVRRLLLKGIELQLKGKVDMKHFTPSYNPWDQRLCVVPDGDLFKALRQGQASIETDQIEKFTANGILLKSGKHLEADIVISATGLEIQILGGVKGSIDGKPMNTSHHMLYQGVMVSDVPNMAMIIGYINASWTLKVDIAADYICRLLNHMDKNGFDEVIAHADPAQFEQDTIMGKLSSGYIARAADIMPKQGKQAPWKISNNYLADRKELKDAKFNDGVLQFRKRDEQVDRKPKLVS</sequence>
<evidence type="ECO:0000256" key="13">
    <source>
        <dbReference type="ARBA" id="ARBA00023136"/>
    </source>
</evidence>
<keyword evidence="9" id="KW-0521">NADP</keyword>
<dbReference type="GO" id="GO:0043448">
    <property type="term" value="P:alkane catabolic process"/>
    <property type="evidence" value="ECO:0007669"/>
    <property type="project" value="UniProtKB-ARBA"/>
</dbReference>
<evidence type="ECO:0000256" key="11">
    <source>
        <dbReference type="ARBA" id="ARBA00023002"/>
    </source>
</evidence>